<dbReference type="PANTHER" id="PTHR35011:SF2">
    <property type="entry name" value="2,3-DIKETO-L-GULONATE TRAP TRANSPORTER SMALL PERMEASE PROTEIN YIAM"/>
    <property type="match status" value="1"/>
</dbReference>
<comment type="similarity">
    <text evidence="8 9">Belongs to the TRAP transporter small permease family.</text>
</comment>
<feature type="transmembrane region" description="Helical" evidence="9">
    <location>
        <begin position="98"/>
        <end position="122"/>
    </location>
</feature>
<organism evidence="11 12">
    <name type="scientific">Oceanisphaera psychrotolerans</name>
    <dbReference type="NCBI Taxonomy" id="1414654"/>
    <lineage>
        <taxon>Bacteria</taxon>
        <taxon>Pseudomonadati</taxon>
        <taxon>Pseudomonadota</taxon>
        <taxon>Gammaproteobacteria</taxon>
        <taxon>Aeromonadales</taxon>
        <taxon>Aeromonadaceae</taxon>
        <taxon>Oceanisphaera</taxon>
    </lineage>
</organism>
<dbReference type="Pfam" id="PF04290">
    <property type="entry name" value="DctQ"/>
    <property type="match status" value="1"/>
</dbReference>
<feature type="transmembrane region" description="Helical" evidence="9">
    <location>
        <begin position="61"/>
        <end position="77"/>
    </location>
</feature>
<evidence type="ECO:0000313" key="12">
    <source>
        <dbReference type="Proteomes" id="UP000243073"/>
    </source>
</evidence>
<keyword evidence="6 9" id="KW-1133">Transmembrane helix</keyword>
<dbReference type="Proteomes" id="UP000243073">
    <property type="component" value="Unassembled WGS sequence"/>
</dbReference>
<protein>
    <recommendedName>
        <fullName evidence="9">TRAP transporter small permease protein</fullName>
    </recommendedName>
</protein>
<accession>A0A1J4QFN6</accession>
<proteinExistence type="inferred from homology"/>
<keyword evidence="4 9" id="KW-0997">Cell inner membrane</keyword>
<dbReference type="GO" id="GO:0022857">
    <property type="term" value="F:transmembrane transporter activity"/>
    <property type="evidence" value="ECO:0007669"/>
    <property type="project" value="UniProtKB-UniRule"/>
</dbReference>
<feature type="transmembrane region" description="Helical" evidence="9">
    <location>
        <begin position="26"/>
        <end position="49"/>
    </location>
</feature>
<evidence type="ECO:0000256" key="7">
    <source>
        <dbReference type="ARBA" id="ARBA00023136"/>
    </source>
</evidence>
<evidence type="ECO:0000256" key="6">
    <source>
        <dbReference type="ARBA" id="ARBA00022989"/>
    </source>
</evidence>
<dbReference type="InterPro" id="IPR055348">
    <property type="entry name" value="DctQ"/>
</dbReference>
<sequence length="187" mass="20775">MTHSSPGLIRSGYRYGIGVINRVEGAILIASVLLMATNNIANVIGRVLFNQGLFFAEEVNSILIILVTFAGTSFAARHGSHIRMTAIFDALPKRFQKFLMVIITFVTSACIFTICYFSVQYIQWVAPRGQVLPALQIPVYSIYLWVPVSLFITGFEYFVAGIKNLSNKAIFLASDVTSEEYESMAEI</sequence>
<dbReference type="GO" id="GO:0015740">
    <property type="term" value="P:C4-dicarboxylate transport"/>
    <property type="evidence" value="ECO:0007669"/>
    <property type="project" value="TreeGrafter"/>
</dbReference>
<comment type="subunit">
    <text evidence="9">The complex comprises the extracytoplasmic solute receptor protein and the two transmembrane proteins.</text>
</comment>
<comment type="caution">
    <text evidence="11">The sequence shown here is derived from an EMBL/GenBank/DDBJ whole genome shotgun (WGS) entry which is preliminary data.</text>
</comment>
<comment type="subcellular location">
    <subcellularLocation>
        <location evidence="1 9">Cell inner membrane</location>
        <topology evidence="1 9">Multi-pass membrane protein</topology>
    </subcellularLocation>
</comment>
<dbReference type="RefSeq" id="WP_071473025.1">
    <property type="nucleotide sequence ID" value="NZ_MDKE01000026.1"/>
</dbReference>
<evidence type="ECO:0000256" key="5">
    <source>
        <dbReference type="ARBA" id="ARBA00022692"/>
    </source>
</evidence>
<keyword evidence="2 9" id="KW-0813">Transport</keyword>
<dbReference type="GO" id="GO:0005886">
    <property type="term" value="C:plasma membrane"/>
    <property type="evidence" value="ECO:0007669"/>
    <property type="project" value="UniProtKB-SubCell"/>
</dbReference>
<evidence type="ECO:0000256" key="3">
    <source>
        <dbReference type="ARBA" id="ARBA00022475"/>
    </source>
</evidence>
<keyword evidence="12" id="KW-1185">Reference proteome</keyword>
<name>A0A1J4QFN6_9GAMM</name>
<comment type="function">
    <text evidence="9">Part of the tripartite ATP-independent periplasmic (TRAP) transport system.</text>
</comment>
<dbReference type="InterPro" id="IPR007387">
    <property type="entry name" value="TRAP_DctQ"/>
</dbReference>
<dbReference type="PANTHER" id="PTHR35011">
    <property type="entry name" value="2,3-DIKETO-L-GULONATE TRAP TRANSPORTER SMALL PERMEASE PROTEIN YIAM"/>
    <property type="match status" value="1"/>
</dbReference>
<dbReference type="OrthoDB" id="4964541at2"/>
<evidence type="ECO:0000313" key="11">
    <source>
        <dbReference type="EMBL" id="OIN08726.1"/>
    </source>
</evidence>
<dbReference type="EMBL" id="MDKE01000026">
    <property type="protein sequence ID" value="OIN08726.1"/>
    <property type="molecule type" value="Genomic_DNA"/>
</dbReference>
<evidence type="ECO:0000256" key="8">
    <source>
        <dbReference type="ARBA" id="ARBA00038436"/>
    </source>
</evidence>
<evidence type="ECO:0000256" key="9">
    <source>
        <dbReference type="RuleBase" id="RU369079"/>
    </source>
</evidence>
<keyword evidence="3" id="KW-1003">Cell membrane</keyword>
<reference evidence="11 12" key="1">
    <citation type="submission" date="2016-07" db="EMBL/GenBank/DDBJ databases">
        <title>Draft Genome Sequence of Oceanisphaera psychrotolerans, isolated from coastal sediment samples.</title>
        <authorList>
            <person name="Zhuo S."/>
            <person name="Ruan Z."/>
        </authorList>
    </citation>
    <scope>NUCLEOTIDE SEQUENCE [LARGE SCALE GENOMIC DNA]</scope>
    <source>
        <strain evidence="11 12">LAM-WHM-ZC</strain>
    </source>
</reference>
<evidence type="ECO:0000256" key="4">
    <source>
        <dbReference type="ARBA" id="ARBA00022519"/>
    </source>
</evidence>
<evidence type="ECO:0000259" key="10">
    <source>
        <dbReference type="Pfam" id="PF04290"/>
    </source>
</evidence>
<keyword evidence="5 9" id="KW-0812">Transmembrane</keyword>
<dbReference type="STRING" id="1414654.BFR47_15245"/>
<evidence type="ECO:0000256" key="1">
    <source>
        <dbReference type="ARBA" id="ARBA00004429"/>
    </source>
</evidence>
<dbReference type="AlphaFoldDB" id="A0A1J4QFN6"/>
<feature type="domain" description="Tripartite ATP-independent periplasmic transporters DctQ component" evidence="10">
    <location>
        <begin position="40"/>
        <end position="155"/>
    </location>
</feature>
<evidence type="ECO:0000256" key="2">
    <source>
        <dbReference type="ARBA" id="ARBA00022448"/>
    </source>
</evidence>
<keyword evidence="7 9" id="KW-0472">Membrane</keyword>
<gene>
    <name evidence="11" type="ORF">BFR47_15245</name>
</gene>
<feature type="transmembrane region" description="Helical" evidence="9">
    <location>
        <begin position="142"/>
        <end position="160"/>
    </location>
</feature>